<comment type="caution">
    <text evidence="2">The sequence shown here is derived from an EMBL/GenBank/DDBJ whole genome shotgun (WGS) entry which is preliminary data.</text>
</comment>
<evidence type="ECO:0000259" key="1">
    <source>
        <dbReference type="Pfam" id="PF07411"/>
    </source>
</evidence>
<accession>M0LY27</accession>
<name>M0LY27_9EURY</name>
<dbReference type="InterPro" id="IPR010879">
    <property type="entry name" value="DUF1508"/>
</dbReference>
<keyword evidence="3" id="KW-1185">Reference proteome</keyword>
<organism evidence="2 3">
    <name type="scientific">Halococcus hamelinensis 100A6</name>
    <dbReference type="NCBI Taxonomy" id="1132509"/>
    <lineage>
        <taxon>Archaea</taxon>
        <taxon>Methanobacteriati</taxon>
        <taxon>Methanobacteriota</taxon>
        <taxon>Stenosarchaea group</taxon>
        <taxon>Halobacteria</taxon>
        <taxon>Halobacteriales</taxon>
        <taxon>Halococcaceae</taxon>
        <taxon>Halococcus</taxon>
    </lineage>
</organism>
<dbReference type="Proteomes" id="UP000011566">
    <property type="component" value="Unassembled WGS sequence"/>
</dbReference>
<reference evidence="2 3" key="1">
    <citation type="journal article" date="2014" name="PLoS Genet.">
        <title>Phylogenetically driven sequencing of extremely halophilic archaea reveals strategies for static and dynamic osmo-response.</title>
        <authorList>
            <person name="Becker E.A."/>
            <person name="Seitzer P.M."/>
            <person name="Tritt A."/>
            <person name="Larsen D."/>
            <person name="Krusor M."/>
            <person name="Yao A.I."/>
            <person name="Wu D."/>
            <person name="Madern D."/>
            <person name="Eisen J.A."/>
            <person name="Darling A.E."/>
            <person name="Facciotti M.T."/>
        </authorList>
    </citation>
    <scope>NUCLEOTIDE SEQUENCE [LARGE SCALE GENOMIC DNA]</scope>
    <source>
        <strain evidence="2 3">100A6</strain>
    </source>
</reference>
<evidence type="ECO:0000313" key="3">
    <source>
        <dbReference type="Proteomes" id="UP000011566"/>
    </source>
</evidence>
<protein>
    <recommendedName>
        <fullName evidence="1">DUF1508 domain-containing protein</fullName>
    </recommendedName>
</protein>
<feature type="domain" description="DUF1508" evidence="1">
    <location>
        <begin position="17"/>
        <end position="62"/>
    </location>
</feature>
<proteinExistence type="predicted"/>
<dbReference type="Gene3D" id="2.30.29.80">
    <property type="match status" value="1"/>
</dbReference>
<dbReference type="SUPFAM" id="SSF160113">
    <property type="entry name" value="YegP-like"/>
    <property type="match status" value="1"/>
</dbReference>
<dbReference type="InterPro" id="IPR036913">
    <property type="entry name" value="YegP-like_sf"/>
</dbReference>
<dbReference type="EMBL" id="AOMB01000032">
    <property type="protein sequence ID" value="EMA38063.1"/>
    <property type="molecule type" value="Genomic_DNA"/>
</dbReference>
<dbReference type="OrthoDB" id="108721at2157"/>
<sequence length="69" mass="7693">MIGTNTPARFEVARGADGHWRWRFVDENDTLIAKSCRGYTSKQETVRDLRNLQANASSAPVVLPEDSVS</sequence>
<evidence type="ECO:0000313" key="2">
    <source>
        <dbReference type="EMBL" id="EMA38063.1"/>
    </source>
</evidence>
<dbReference type="RefSeq" id="WP_007694009.1">
    <property type="nucleotide sequence ID" value="NZ_AJRK01000427.1"/>
</dbReference>
<dbReference type="AlphaFoldDB" id="M0LY27"/>
<dbReference type="PATRIC" id="fig|1132509.6.peg.2616"/>
<dbReference type="Pfam" id="PF07411">
    <property type="entry name" value="DUF1508"/>
    <property type="match status" value="1"/>
</dbReference>
<gene>
    <name evidence="2" type="ORF">C447_11520</name>
</gene>